<dbReference type="InterPro" id="IPR041522">
    <property type="entry name" value="CdaR_GGDEF"/>
</dbReference>
<dbReference type="EMBL" id="VLKI01000001">
    <property type="protein sequence ID" value="TWH91066.1"/>
    <property type="molecule type" value="Genomic_DNA"/>
</dbReference>
<dbReference type="Gene3D" id="1.10.10.2840">
    <property type="entry name" value="PucR C-terminal helix-turn-helix domain"/>
    <property type="match status" value="1"/>
</dbReference>
<dbReference type="InterPro" id="IPR042070">
    <property type="entry name" value="PucR_C-HTH_sf"/>
</dbReference>
<dbReference type="GeneID" id="65401802"/>
<evidence type="ECO:0000259" key="2">
    <source>
        <dbReference type="Pfam" id="PF13556"/>
    </source>
</evidence>
<dbReference type="PANTHER" id="PTHR33744">
    <property type="entry name" value="CARBOHYDRATE DIACID REGULATOR"/>
    <property type="match status" value="1"/>
</dbReference>
<evidence type="ECO:0000256" key="1">
    <source>
        <dbReference type="ARBA" id="ARBA00006754"/>
    </source>
</evidence>
<feature type="domain" description="PucR C-terminal helix-turn-helix" evidence="2">
    <location>
        <begin position="348"/>
        <end position="405"/>
    </location>
</feature>
<dbReference type="Pfam" id="PF17853">
    <property type="entry name" value="GGDEF_2"/>
    <property type="match status" value="1"/>
</dbReference>
<reference evidence="4 5" key="1">
    <citation type="journal article" date="2015" name="Stand. Genomic Sci.">
        <title>Genomic Encyclopedia of Bacterial and Archaeal Type Strains, Phase III: the genomes of soil and plant-associated and newly described type strains.</title>
        <authorList>
            <person name="Whitman W.B."/>
            <person name="Woyke T."/>
            <person name="Klenk H.P."/>
            <person name="Zhou Y."/>
            <person name="Lilburn T.G."/>
            <person name="Beck B.J."/>
            <person name="De Vos P."/>
            <person name="Vandamme P."/>
            <person name="Eisen J.A."/>
            <person name="Garrity G."/>
            <person name="Hugenholtz P."/>
            <person name="Kyrpides N.C."/>
        </authorList>
    </citation>
    <scope>NUCLEOTIDE SEQUENCE [LARGE SCALE GENOMIC DNA]</scope>
    <source>
        <strain evidence="4 5">CGMCC 1.10115</strain>
    </source>
</reference>
<evidence type="ECO:0000313" key="4">
    <source>
        <dbReference type="EMBL" id="TWH91066.1"/>
    </source>
</evidence>
<proteinExistence type="inferred from homology"/>
<keyword evidence="4" id="KW-0238">DNA-binding</keyword>
<dbReference type="RefSeq" id="WP_144539556.1">
    <property type="nucleotide sequence ID" value="NZ_VLKI01000001.1"/>
</dbReference>
<comment type="similarity">
    <text evidence="1">Belongs to the CdaR family.</text>
</comment>
<evidence type="ECO:0000259" key="3">
    <source>
        <dbReference type="Pfam" id="PF17853"/>
    </source>
</evidence>
<name>A0A562K6S5_9BACI</name>
<dbReference type="PANTHER" id="PTHR33744:SF1">
    <property type="entry name" value="DNA-BINDING TRANSCRIPTIONAL ACTIVATOR ADER"/>
    <property type="match status" value="1"/>
</dbReference>
<protein>
    <submittedName>
        <fullName evidence="4">DNA-binding PucR family transcriptional regulator</fullName>
    </submittedName>
</protein>
<evidence type="ECO:0000313" key="5">
    <source>
        <dbReference type="Proteomes" id="UP000318667"/>
    </source>
</evidence>
<dbReference type="AlphaFoldDB" id="A0A562K6S5"/>
<dbReference type="Pfam" id="PF13556">
    <property type="entry name" value="HTH_30"/>
    <property type="match status" value="1"/>
</dbReference>
<keyword evidence="5" id="KW-1185">Reference proteome</keyword>
<feature type="domain" description="CdaR GGDEF-like" evidence="3">
    <location>
        <begin position="170"/>
        <end position="293"/>
    </location>
</feature>
<dbReference type="InterPro" id="IPR051448">
    <property type="entry name" value="CdaR-like_regulators"/>
</dbReference>
<comment type="caution">
    <text evidence="4">The sequence shown here is derived from an EMBL/GenBank/DDBJ whole genome shotgun (WGS) entry which is preliminary data.</text>
</comment>
<accession>A0A562K6S5</accession>
<dbReference type="OrthoDB" id="9792148at2"/>
<sequence length="414" mass="48627">MKEQLEQILTLSDLDKIIDLISYTLKKPVILENDHFFLLAYNSYYIDQFDKANQETIFSKKCPLHIFEAFVETGIIDQLKTIPVPFRINDMKEIGLNQRVVVSTRYKETIMGYIWVQEINDNLTDEEMEFLYEASIHVGKIIHKKTKIIHQKDIEIENLFRNAINNRYTNEKDFRWEANQLNIVLPSIFCIMVVNVINAEDELVEELKETIRSYLNLKDNTSHVLIDRSNIIIAVGCYSTQYSPAAASLQIVENLLTNFDTNRYSQIYIGIGNEYQQLLSFNKSYKEALEVVELTERLGTQENIPYEYEKLGIIRYLDIINEKNKKNQYVNKNLQILKEKDQESQTELLKTLEYFLVNNCKLKPTAEQMFIHPNTLNYRIKQITELTTINFSDFNQKCQLYLDLMLLKEGLGKS</sequence>
<gene>
    <name evidence="4" type="ORF">IQ19_00516</name>
</gene>
<organism evidence="4 5">
    <name type="scientific">Cytobacillus oceanisediminis</name>
    <dbReference type="NCBI Taxonomy" id="665099"/>
    <lineage>
        <taxon>Bacteria</taxon>
        <taxon>Bacillati</taxon>
        <taxon>Bacillota</taxon>
        <taxon>Bacilli</taxon>
        <taxon>Bacillales</taxon>
        <taxon>Bacillaceae</taxon>
        <taxon>Cytobacillus</taxon>
    </lineage>
</organism>
<dbReference type="GO" id="GO:0003677">
    <property type="term" value="F:DNA binding"/>
    <property type="evidence" value="ECO:0007669"/>
    <property type="project" value="UniProtKB-KW"/>
</dbReference>
<dbReference type="Proteomes" id="UP000318667">
    <property type="component" value="Unassembled WGS sequence"/>
</dbReference>
<dbReference type="InterPro" id="IPR025736">
    <property type="entry name" value="PucR_C-HTH_dom"/>
</dbReference>